<feature type="domain" description="MacB-like periplasmic core" evidence="9">
    <location>
        <begin position="29"/>
        <end position="220"/>
    </location>
</feature>
<feature type="transmembrane region" description="Helical" evidence="7">
    <location>
        <begin position="1226"/>
        <end position="1244"/>
    </location>
</feature>
<evidence type="ECO:0000259" key="9">
    <source>
        <dbReference type="Pfam" id="PF12704"/>
    </source>
</evidence>
<dbReference type="SUPFAM" id="SSF57997">
    <property type="entry name" value="Tropomyosin"/>
    <property type="match status" value="2"/>
</dbReference>
<evidence type="ECO:0000313" key="11">
    <source>
        <dbReference type="Proteomes" id="UP000095431"/>
    </source>
</evidence>
<feature type="compositionally biased region" description="Basic and acidic residues" evidence="6">
    <location>
        <begin position="615"/>
        <end position="687"/>
    </location>
</feature>
<dbReference type="InterPro" id="IPR003838">
    <property type="entry name" value="ABC3_permease_C"/>
</dbReference>
<feature type="region of interest" description="Disordered" evidence="6">
    <location>
        <begin position="568"/>
        <end position="687"/>
    </location>
</feature>
<keyword evidence="4 7" id="KW-1133">Transmembrane helix</keyword>
<feature type="transmembrane region" description="Helical" evidence="7">
    <location>
        <begin position="827"/>
        <end position="851"/>
    </location>
</feature>
<keyword evidence="3 7" id="KW-0812">Transmembrane</keyword>
<protein>
    <submittedName>
        <fullName evidence="10">Chromosome segregation protein</fullName>
    </submittedName>
</protein>
<dbReference type="Gene3D" id="1.10.287.1490">
    <property type="match status" value="1"/>
</dbReference>
<accession>A0A174BH52</accession>
<feature type="transmembrane region" description="Helical" evidence="7">
    <location>
        <begin position="732"/>
        <end position="753"/>
    </location>
</feature>
<feature type="transmembrane region" description="Helical" evidence="7">
    <location>
        <begin position="774"/>
        <end position="793"/>
    </location>
</feature>
<comment type="subcellular location">
    <subcellularLocation>
        <location evidence="1">Cell membrane</location>
        <topology evidence="1">Multi-pass membrane protein</topology>
    </subcellularLocation>
</comment>
<dbReference type="InterPro" id="IPR025857">
    <property type="entry name" value="MacB_PCD"/>
</dbReference>
<dbReference type="Pfam" id="PF12704">
    <property type="entry name" value="MacB_PCD"/>
    <property type="match status" value="1"/>
</dbReference>
<evidence type="ECO:0000259" key="8">
    <source>
        <dbReference type="Pfam" id="PF02687"/>
    </source>
</evidence>
<dbReference type="Pfam" id="PF02687">
    <property type="entry name" value="FtsX"/>
    <property type="match status" value="2"/>
</dbReference>
<evidence type="ECO:0000256" key="6">
    <source>
        <dbReference type="SAM" id="MobiDB-lite"/>
    </source>
</evidence>
<evidence type="ECO:0000256" key="4">
    <source>
        <dbReference type="ARBA" id="ARBA00022989"/>
    </source>
</evidence>
<proteinExistence type="predicted"/>
<reference evidence="10 11" key="1">
    <citation type="submission" date="2015-09" db="EMBL/GenBank/DDBJ databases">
        <authorList>
            <consortium name="Pathogen Informatics"/>
        </authorList>
    </citation>
    <scope>NUCLEOTIDE SEQUENCE [LARGE SCALE GENOMIC DNA]</scope>
    <source>
        <strain evidence="10 11">2789STDY5834863</strain>
    </source>
</reference>
<dbReference type="GO" id="GO:0005886">
    <property type="term" value="C:plasma membrane"/>
    <property type="evidence" value="ECO:0007669"/>
    <property type="project" value="UniProtKB-SubCell"/>
</dbReference>
<dbReference type="InterPro" id="IPR038766">
    <property type="entry name" value="Membrane_comp_ABC_pdt"/>
</dbReference>
<gene>
    <name evidence="10" type="ORF">ERS852478_01566</name>
</gene>
<sequence length="1261" mass="140656">MISMKAMHKDFWMEIRKSKARFISIFMIVALGVAFFSGIQASSPDMRFSGDAYYDETNLMDIKVMGTLGLTEDDVAAIKQVDGVENAEGTYGTDVMCGEGEKQKVLHVEAVDQTMNRISVTEGKAPEKSGEIFLDCIFAESNGYKVGDQITLKEGGDSELLKKTDYTVVGLGESPLYISYNRGNSTLGSGEVNGFAYVLPEDFDQEVYTQIYVQAHGAQDLISYTDAYDSLIERVQERVEGIEAERCQVRYDEIVEEANDKLADARQKLEDGKKEADEKLADARKELEDGEKKLKDGKKEYKDGKKKLADAKKELEDGKAQLADAKKELEDGRSQLASAKEQIASGRAQIASAKEQMNAGWAEVSENQAKLDDGKAQLEDGKNQLSAGEKKIADAKTQLTQSQQELDNGKAQIQSGREQIAATRQDLNAKKESCNQGLAQIEQQEAGLAEGEAQLEGARSQLAALQAQYEQAQASGTYSEEDLAALAAQVSAYQEQVDSQAAQLEASRNQIAAARSELESGLSQVESGLAQLDAKEAELNQQEAALPDAQAKIDAGWKEVKAQEKKLEPARKEIQEKEAQLESAQEQIDAARAKLNSSQAQLEEKEAELASGEAQIRENEGKLASGEKEIADNEQKLRDGEKEISENEQKLKDSRKDIKKAEKDLEEGKKEYEDGKKDAEKEIADGEKKIQDAQDEIDDISMPEWMVTDRNDLPEYSDYGDNADRMRSIGQVFPVIFFLVAALVSLTTMTRMVEEQRTQIGTMKALGYGKYAIASKYLLYAFLATVGGSILGILIGEKILPLVIINGYGIMYKGMMNNIQIRYEFKFAMIAAGAATVCTVGATIFSCYRALAETPASLMRPPAPKEGKRILLERIPLFWKHLNFTWKSTLRNLFRYKKRFFMTIFGISGSMALMLVGFGLRDSIMDIARRQYQELQHYTGTIIDDEDATDKERQELDEFLKNNSQIERYTHVQFTKMSVPRNKSNISVYVYVPENLETFNKDVTLQDRKTKEKYKLMDAGTVISEKTATLTGLKVGDTMTITKDGKNYETKIAAVTENYMGHYIYMTGNVYEQTFGEKPNYSATVFTVKEEYKESESEVGNEILKYPAALSISYTSSLEAQLHRMLGALDTVIIVLIISAGMLAFVVLYNLNNVNITERQRELATLKVLGFYDNEVSAYVYRENVILTLIGVLTGAVFGIFLHRYIIRTVEVDAVMFGRNINPVSFLYCGLLTIGFSMIVNLFMHQKLKKIDMVESLKSVE</sequence>
<feature type="transmembrane region" description="Helical" evidence="7">
    <location>
        <begin position="1185"/>
        <end position="1206"/>
    </location>
</feature>
<evidence type="ECO:0000256" key="7">
    <source>
        <dbReference type="SAM" id="Phobius"/>
    </source>
</evidence>
<dbReference type="AlphaFoldDB" id="A0A174BH52"/>
<dbReference type="Proteomes" id="UP000095431">
    <property type="component" value="Unassembled WGS sequence"/>
</dbReference>
<evidence type="ECO:0000256" key="5">
    <source>
        <dbReference type="ARBA" id="ARBA00023136"/>
    </source>
</evidence>
<evidence type="ECO:0000256" key="1">
    <source>
        <dbReference type="ARBA" id="ARBA00004651"/>
    </source>
</evidence>
<dbReference type="PANTHER" id="PTHR30287">
    <property type="entry name" value="MEMBRANE COMPONENT OF PREDICTED ABC SUPERFAMILY METABOLITE UPTAKE TRANSPORTER"/>
    <property type="match status" value="1"/>
</dbReference>
<dbReference type="PANTHER" id="PTHR30287:SF1">
    <property type="entry name" value="INNER MEMBRANE PROTEIN"/>
    <property type="match status" value="1"/>
</dbReference>
<dbReference type="eggNOG" id="COG0577">
    <property type="taxonomic scope" value="Bacteria"/>
</dbReference>
<evidence type="ECO:0000256" key="2">
    <source>
        <dbReference type="ARBA" id="ARBA00022475"/>
    </source>
</evidence>
<feature type="domain" description="ABC3 transporter permease C-terminal" evidence="8">
    <location>
        <begin position="1135"/>
        <end position="1250"/>
    </location>
</feature>
<evidence type="ECO:0000256" key="3">
    <source>
        <dbReference type="ARBA" id="ARBA00022692"/>
    </source>
</evidence>
<feature type="compositionally biased region" description="Basic and acidic residues" evidence="6">
    <location>
        <begin position="568"/>
        <end position="580"/>
    </location>
</feature>
<evidence type="ECO:0000313" key="10">
    <source>
        <dbReference type="EMBL" id="CUN99499.1"/>
    </source>
</evidence>
<feature type="transmembrane region" description="Helical" evidence="7">
    <location>
        <begin position="900"/>
        <end position="920"/>
    </location>
</feature>
<feature type="transmembrane region" description="Helical" evidence="7">
    <location>
        <begin position="1126"/>
        <end position="1149"/>
    </location>
</feature>
<dbReference type="Gene3D" id="1.10.287.2610">
    <property type="match status" value="1"/>
</dbReference>
<keyword evidence="2" id="KW-1003">Cell membrane</keyword>
<feature type="domain" description="ABC3 transporter permease C-terminal" evidence="8">
    <location>
        <begin position="732"/>
        <end position="853"/>
    </location>
</feature>
<keyword evidence="5 7" id="KW-0472">Membrane</keyword>
<name>A0A174BH52_9FIRM</name>
<organism evidence="10 11">
    <name type="scientific">Blautia wexlerae</name>
    <dbReference type="NCBI Taxonomy" id="418240"/>
    <lineage>
        <taxon>Bacteria</taxon>
        <taxon>Bacillati</taxon>
        <taxon>Bacillota</taxon>
        <taxon>Clostridia</taxon>
        <taxon>Lachnospirales</taxon>
        <taxon>Lachnospiraceae</taxon>
        <taxon>Blautia</taxon>
    </lineage>
</organism>
<dbReference type="EMBL" id="CYZN01000009">
    <property type="protein sequence ID" value="CUN99499.1"/>
    <property type="molecule type" value="Genomic_DNA"/>
</dbReference>
<dbReference type="eggNOG" id="COG1511">
    <property type="taxonomic scope" value="Bacteria"/>
</dbReference>